<keyword evidence="3" id="KW-0687">Ribonucleoprotein</keyword>
<dbReference type="GO" id="GO:0006412">
    <property type="term" value="P:translation"/>
    <property type="evidence" value="ECO:0007669"/>
    <property type="project" value="InterPro"/>
</dbReference>
<evidence type="ECO:0000313" key="7">
    <source>
        <dbReference type="Proteomes" id="UP000626109"/>
    </source>
</evidence>
<sequence>MMRRASTLVSAAPRRALEAPLLAPRRWSQALCPLSTTARDFSSSSPSSSSASSSRTVRGISSGAVTTEARSDATSHAPRALSVPAKPSVHDPPKIMRPGDHVDIGTVIRNWWTFPVVGFNSILEMAVHKFEVLQPEETTVGSVVVPNSIFGLPIRKDIIYKVYWWHRRKLAGYCDTMQLYKWEWPGRNKKHRTQKKSGKGRMGRRKAPGRFDGVHSHALRPRDWGKTKMNKRVVWNAVKYMLSVKFAQNSIK</sequence>
<feature type="compositionally biased region" description="Low complexity" evidence="5">
    <location>
        <begin position="42"/>
        <end position="54"/>
    </location>
</feature>
<accession>A0A813JD15</accession>
<dbReference type="InterPro" id="IPR002136">
    <property type="entry name" value="Ribosomal_uL4"/>
</dbReference>
<proteinExistence type="inferred from homology"/>
<comment type="similarity">
    <text evidence="1">Belongs to the universal ribosomal protein uL4 family.</text>
</comment>
<evidence type="ECO:0000256" key="2">
    <source>
        <dbReference type="ARBA" id="ARBA00022980"/>
    </source>
</evidence>
<evidence type="ECO:0000256" key="1">
    <source>
        <dbReference type="ARBA" id="ARBA00010528"/>
    </source>
</evidence>
<feature type="compositionally biased region" description="Basic residues" evidence="5">
    <location>
        <begin position="188"/>
        <end position="208"/>
    </location>
</feature>
<dbReference type="Pfam" id="PF00573">
    <property type="entry name" value="Ribosomal_L4"/>
    <property type="match status" value="1"/>
</dbReference>
<reference evidence="6" key="1">
    <citation type="submission" date="2021-02" db="EMBL/GenBank/DDBJ databases">
        <authorList>
            <person name="Dougan E. K."/>
            <person name="Rhodes N."/>
            <person name="Thang M."/>
            <person name="Chan C."/>
        </authorList>
    </citation>
    <scope>NUCLEOTIDE SEQUENCE</scope>
</reference>
<evidence type="ECO:0000256" key="3">
    <source>
        <dbReference type="ARBA" id="ARBA00023274"/>
    </source>
</evidence>
<dbReference type="EMBL" id="CAJNNW010025743">
    <property type="protein sequence ID" value="CAE8679143.1"/>
    <property type="molecule type" value="Genomic_DNA"/>
</dbReference>
<protein>
    <recommendedName>
        <fullName evidence="4">Large ribosomal subunit protein uL4m</fullName>
    </recommendedName>
</protein>
<gene>
    <name evidence="6" type="ORF">PGLA2088_LOCUS21203</name>
</gene>
<organism evidence="6 7">
    <name type="scientific">Polarella glacialis</name>
    <name type="common">Dinoflagellate</name>
    <dbReference type="NCBI Taxonomy" id="89957"/>
    <lineage>
        <taxon>Eukaryota</taxon>
        <taxon>Sar</taxon>
        <taxon>Alveolata</taxon>
        <taxon>Dinophyceae</taxon>
        <taxon>Suessiales</taxon>
        <taxon>Suessiaceae</taxon>
        <taxon>Polarella</taxon>
    </lineage>
</organism>
<evidence type="ECO:0000313" key="6">
    <source>
        <dbReference type="EMBL" id="CAE8679143.1"/>
    </source>
</evidence>
<evidence type="ECO:0000256" key="5">
    <source>
        <dbReference type="SAM" id="MobiDB-lite"/>
    </source>
</evidence>
<evidence type="ECO:0000256" key="4">
    <source>
        <dbReference type="ARBA" id="ARBA00040565"/>
    </source>
</evidence>
<comment type="caution">
    <text evidence="6">The sequence shown here is derived from an EMBL/GenBank/DDBJ whole genome shotgun (WGS) entry which is preliminary data.</text>
</comment>
<dbReference type="InterPro" id="IPR013005">
    <property type="entry name" value="Ribosomal_uL4-like"/>
</dbReference>
<dbReference type="PANTHER" id="PTHR10746">
    <property type="entry name" value="50S RIBOSOMAL PROTEIN L4"/>
    <property type="match status" value="1"/>
</dbReference>
<dbReference type="Gene3D" id="3.40.1370.10">
    <property type="match status" value="1"/>
</dbReference>
<dbReference type="PANTHER" id="PTHR10746:SF6">
    <property type="entry name" value="LARGE RIBOSOMAL SUBUNIT PROTEIN UL4M"/>
    <property type="match status" value="1"/>
</dbReference>
<feature type="non-terminal residue" evidence="6">
    <location>
        <position position="1"/>
    </location>
</feature>
<feature type="region of interest" description="Disordered" evidence="5">
    <location>
        <begin position="37"/>
        <end position="96"/>
    </location>
</feature>
<feature type="region of interest" description="Disordered" evidence="5">
    <location>
        <begin position="188"/>
        <end position="215"/>
    </location>
</feature>
<dbReference type="SUPFAM" id="SSF52166">
    <property type="entry name" value="Ribosomal protein L4"/>
    <property type="match status" value="1"/>
</dbReference>
<dbReference type="GO" id="GO:0005840">
    <property type="term" value="C:ribosome"/>
    <property type="evidence" value="ECO:0007669"/>
    <property type="project" value="UniProtKB-KW"/>
</dbReference>
<name>A0A813JD15_POLGL</name>
<dbReference type="Proteomes" id="UP000626109">
    <property type="component" value="Unassembled WGS sequence"/>
</dbReference>
<keyword evidence="2" id="KW-0689">Ribosomal protein</keyword>
<dbReference type="AlphaFoldDB" id="A0A813JD15"/>
<dbReference type="GO" id="GO:1990904">
    <property type="term" value="C:ribonucleoprotein complex"/>
    <property type="evidence" value="ECO:0007669"/>
    <property type="project" value="UniProtKB-KW"/>
</dbReference>
<dbReference type="InterPro" id="IPR023574">
    <property type="entry name" value="Ribosomal_uL4_dom_sf"/>
</dbReference>
<dbReference type="GO" id="GO:0003735">
    <property type="term" value="F:structural constituent of ribosome"/>
    <property type="evidence" value="ECO:0007669"/>
    <property type="project" value="InterPro"/>
</dbReference>